<name>A0A8X7V814_BRACI</name>
<evidence type="ECO:0000313" key="2">
    <source>
        <dbReference type="Proteomes" id="UP000886595"/>
    </source>
</evidence>
<reference evidence="1 2" key="1">
    <citation type="submission" date="2020-02" db="EMBL/GenBank/DDBJ databases">
        <authorList>
            <person name="Ma Q."/>
            <person name="Huang Y."/>
            <person name="Song X."/>
            <person name="Pei D."/>
        </authorList>
    </citation>
    <scope>NUCLEOTIDE SEQUENCE [LARGE SCALE GENOMIC DNA]</scope>
    <source>
        <strain evidence="1">Sxm20200214</strain>
        <tissue evidence="1">Leaf</tissue>
    </source>
</reference>
<dbReference type="AlphaFoldDB" id="A0A8X7V814"/>
<gene>
    <name evidence="1" type="ORF">Bca52824_025597</name>
</gene>
<sequence>MGLARLFRVPDLVSGPAKPALAHFMMKRSYIACCKPILAHRTSIYDISRYLIFAPDPPTFYSILHSRFHKMDPLDWSWRVQAACLLCAVMHQTLGICWAISYVRQLEFMLKRKGKLDSRQHLSIQDFIDRIPKDKNLLYPEDGGAVDFTKLGIYLLNHGTLLESECPLTECVDGTVQPGDERPRLRPKKLVIHSADQYFLLYGYEKGREKFHSKLEKLIKKKGLASLRIPVYESYDYLEGKDVFFPTDAEWNSPTPLNGHILVAVGCHRETDENRFLFLECQEFYGPEICDEGFTTLQWTTVFVSVFDSLTTLIHEKLFFARVESMVIVASNVNPKLRTSLPKSNIRNAFFLDKECTCYRDSFTHKQLLLHPDSEDSA</sequence>
<evidence type="ECO:0000313" key="1">
    <source>
        <dbReference type="EMBL" id="KAG2305849.1"/>
    </source>
</evidence>
<keyword evidence="2" id="KW-1185">Reference proteome</keyword>
<organism evidence="1 2">
    <name type="scientific">Brassica carinata</name>
    <name type="common">Ethiopian mustard</name>
    <name type="synonym">Abyssinian cabbage</name>
    <dbReference type="NCBI Taxonomy" id="52824"/>
    <lineage>
        <taxon>Eukaryota</taxon>
        <taxon>Viridiplantae</taxon>
        <taxon>Streptophyta</taxon>
        <taxon>Embryophyta</taxon>
        <taxon>Tracheophyta</taxon>
        <taxon>Spermatophyta</taxon>
        <taxon>Magnoliopsida</taxon>
        <taxon>eudicotyledons</taxon>
        <taxon>Gunneridae</taxon>
        <taxon>Pentapetalae</taxon>
        <taxon>rosids</taxon>
        <taxon>malvids</taxon>
        <taxon>Brassicales</taxon>
        <taxon>Brassicaceae</taxon>
        <taxon>Brassiceae</taxon>
        <taxon>Brassica</taxon>
    </lineage>
</organism>
<comment type="caution">
    <text evidence="1">The sequence shown here is derived from an EMBL/GenBank/DDBJ whole genome shotgun (WGS) entry which is preliminary data.</text>
</comment>
<dbReference type="EMBL" id="JAAMPC010000006">
    <property type="protein sequence ID" value="KAG2305849.1"/>
    <property type="molecule type" value="Genomic_DNA"/>
</dbReference>
<dbReference type="Gene3D" id="3.90.70.10">
    <property type="entry name" value="Cysteine proteinases"/>
    <property type="match status" value="1"/>
</dbReference>
<dbReference type="InterPro" id="IPR038765">
    <property type="entry name" value="Papain-like_cys_pep_sf"/>
</dbReference>
<dbReference type="OrthoDB" id="1106996at2759"/>
<protein>
    <recommendedName>
        <fullName evidence="3">Peptidase C1A papain C-terminal domain-containing protein</fullName>
    </recommendedName>
</protein>
<evidence type="ECO:0008006" key="3">
    <source>
        <dbReference type="Google" id="ProtNLM"/>
    </source>
</evidence>
<dbReference type="SUPFAM" id="SSF54001">
    <property type="entry name" value="Cysteine proteinases"/>
    <property type="match status" value="1"/>
</dbReference>
<dbReference type="Proteomes" id="UP000886595">
    <property type="component" value="Unassembled WGS sequence"/>
</dbReference>
<proteinExistence type="predicted"/>
<accession>A0A8X7V814</accession>